<comment type="caution">
    <text evidence="1">The sequence shown here is derived from an EMBL/GenBank/DDBJ whole genome shotgun (WGS) entry which is preliminary data.</text>
</comment>
<reference evidence="1" key="1">
    <citation type="submission" date="2020-06" db="EMBL/GenBank/DDBJ databases">
        <title>WGS assembly of Ceratodon purpureus strain R40.</title>
        <authorList>
            <person name="Carey S.B."/>
            <person name="Jenkins J."/>
            <person name="Shu S."/>
            <person name="Lovell J.T."/>
            <person name="Sreedasyam A."/>
            <person name="Maumus F."/>
            <person name="Tiley G.P."/>
            <person name="Fernandez-Pozo N."/>
            <person name="Barry K."/>
            <person name="Chen C."/>
            <person name="Wang M."/>
            <person name="Lipzen A."/>
            <person name="Daum C."/>
            <person name="Saski C.A."/>
            <person name="Payton A.C."/>
            <person name="Mcbreen J.C."/>
            <person name="Conrad R.E."/>
            <person name="Kollar L.M."/>
            <person name="Olsson S."/>
            <person name="Huttunen S."/>
            <person name="Landis J.B."/>
            <person name="Wickett N.J."/>
            <person name="Johnson M.G."/>
            <person name="Rensing S.A."/>
            <person name="Grimwood J."/>
            <person name="Schmutz J."/>
            <person name="Mcdaniel S.F."/>
        </authorList>
    </citation>
    <scope>NUCLEOTIDE SEQUENCE</scope>
    <source>
        <strain evidence="1">R40</strain>
    </source>
</reference>
<name>A0A8T0HZ39_CERPU</name>
<evidence type="ECO:0000313" key="2">
    <source>
        <dbReference type="Proteomes" id="UP000822688"/>
    </source>
</evidence>
<dbReference type="Proteomes" id="UP000822688">
    <property type="component" value="Chromosome 5"/>
</dbReference>
<proteinExistence type="predicted"/>
<sequence length="128" mass="15175">MYIAIVLRVKVLDRKCLSYDERLSACHWVAVHWCQQTLSLSKNFSEELLSEDYLSGVMKLQLENDRYVLTSSSYRHFLLRLLHQSIYEIWCRSENLQSMSIVAMKFIIPFSKRQSHNACNEYTTVFNI</sequence>
<organism evidence="1 2">
    <name type="scientific">Ceratodon purpureus</name>
    <name type="common">Fire moss</name>
    <name type="synonym">Dicranum purpureum</name>
    <dbReference type="NCBI Taxonomy" id="3225"/>
    <lineage>
        <taxon>Eukaryota</taxon>
        <taxon>Viridiplantae</taxon>
        <taxon>Streptophyta</taxon>
        <taxon>Embryophyta</taxon>
        <taxon>Bryophyta</taxon>
        <taxon>Bryophytina</taxon>
        <taxon>Bryopsida</taxon>
        <taxon>Dicranidae</taxon>
        <taxon>Pseudoditrichales</taxon>
        <taxon>Ditrichaceae</taxon>
        <taxon>Ceratodon</taxon>
    </lineage>
</organism>
<dbReference type="EMBL" id="CM026425">
    <property type="protein sequence ID" value="KAG0575921.1"/>
    <property type="molecule type" value="Genomic_DNA"/>
</dbReference>
<dbReference type="AlphaFoldDB" id="A0A8T0HZ39"/>
<evidence type="ECO:0000313" key="1">
    <source>
        <dbReference type="EMBL" id="KAG0575921.1"/>
    </source>
</evidence>
<protein>
    <submittedName>
        <fullName evidence="1">Uncharacterized protein</fullName>
    </submittedName>
</protein>
<keyword evidence="2" id="KW-1185">Reference proteome</keyword>
<gene>
    <name evidence="1" type="ORF">KC19_5G040200</name>
</gene>
<accession>A0A8T0HZ39</accession>